<evidence type="ECO:0000313" key="3">
    <source>
        <dbReference type="Proteomes" id="UP000034875"/>
    </source>
</evidence>
<dbReference type="AlphaFoldDB" id="A0A0G0Z4J6"/>
<feature type="region of interest" description="Disordered" evidence="1">
    <location>
        <begin position="1"/>
        <end position="31"/>
    </location>
</feature>
<protein>
    <submittedName>
        <fullName evidence="2">Uncharacterized protein</fullName>
    </submittedName>
</protein>
<feature type="compositionally biased region" description="Basic residues" evidence="1">
    <location>
        <begin position="14"/>
        <end position="31"/>
    </location>
</feature>
<dbReference type="Proteomes" id="UP000034875">
    <property type="component" value="Unassembled WGS sequence"/>
</dbReference>
<dbReference type="EMBL" id="LCCZ01000027">
    <property type="protein sequence ID" value="KKS43624.1"/>
    <property type="molecule type" value="Genomic_DNA"/>
</dbReference>
<comment type="caution">
    <text evidence="2">The sequence shown here is derived from an EMBL/GenBank/DDBJ whole genome shotgun (WGS) entry which is preliminary data.</text>
</comment>
<evidence type="ECO:0000256" key="1">
    <source>
        <dbReference type="SAM" id="MobiDB-lite"/>
    </source>
</evidence>
<accession>A0A0G0Z4J6</accession>
<proteinExistence type="predicted"/>
<sequence length="47" mass="5656">MNRNNHTEEDLLKRVLRREKKTRKPKMKVSGRKVKNLAKLILEKAKK</sequence>
<gene>
    <name evidence="2" type="ORF">UV05_C0027G0005</name>
</gene>
<feature type="compositionally biased region" description="Basic and acidic residues" evidence="1">
    <location>
        <begin position="1"/>
        <end position="13"/>
    </location>
</feature>
<evidence type="ECO:0000313" key="2">
    <source>
        <dbReference type="EMBL" id="KKS43624.1"/>
    </source>
</evidence>
<reference evidence="2 3" key="1">
    <citation type="journal article" date="2015" name="Nature">
        <title>rRNA introns, odd ribosomes, and small enigmatic genomes across a large radiation of phyla.</title>
        <authorList>
            <person name="Brown C.T."/>
            <person name="Hug L.A."/>
            <person name="Thomas B.C."/>
            <person name="Sharon I."/>
            <person name="Castelle C.J."/>
            <person name="Singh A."/>
            <person name="Wilkins M.J."/>
            <person name="Williams K.H."/>
            <person name="Banfield J.F."/>
        </authorList>
    </citation>
    <scope>NUCLEOTIDE SEQUENCE [LARGE SCALE GENOMIC DNA]</scope>
</reference>
<name>A0A0G0Z4J6_9BACT</name>
<organism evidence="2 3">
    <name type="scientific">candidate division CPR1 bacterium GW2011_GWA2_42_17</name>
    <dbReference type="NCBI Taxonomy" id="1618341"/>
    <lineage>
        <taxon>Bacteria</taxon>
        <taxon>candidate division CPR1</taxon>
    </lineage>
</organism>